<sequence length="60" mass="7050">MGKSLGHPTQKETGDLNILLTEYVQKLSKIILNVRWQRIPFRYLWSGWNVQDVKPVLNIN</sequence>
<reference evidence="1" key="1">
    <citation type="journal article" date="2014" name="Front. Microbiol.">
        <title>High frequency of phylogenetically diverse reductive dehalogenase-homologous genes in deep subseafloor sedimentary metagenomes.</title>
        <authorList>
            <person name="Kawai M."/>
            <person name="Futagami T."/>
            <person name="Toyoda A."/>
            <person name="Takaki Y."/>
            <person name="Nishi S."/>
            <person name="Hori S."/>
            <person name="Arai W."/>
            <person name="Tsubouchi T."/>
            <person name="Morono Y."/>
            <person name="Uchiyama I."/>
            <person name="Ito T."/>
            <person name="Fujiyama A."/>
            <person name="Inagaki F."/>
            <person name="Takami H."/>
        </authorList>
    </citation>
    <scope>NUCLEOTIDE SEQUENCE</scope>
    <source>
        <strain evidence="1">Expedition CK06-06</strain>
    </source>
</reference>
<evidence type="ECO:0000313" key="1">
    <source>
        <dbReference type="EMBL" id="GAH52561.1"/>
    </source>
</evidence>
<comment type="caution">
    <text evidence="1">The sequence shown here is derived from an EMBL/GenBank/DDBJ whole genome shotgun (WGS) entry which is preliminary data.</text>
</comment>
<organism evidence="1">
    <name type="scientific">marine sediment metagenome</name>
    <dbReference type="NCBI Taxonomy" id="412755"/>
    <lineage>
        <taxon>unclassified sequences</taxon>
        <taxon>metagenomes</taxon>
        <taxon>ecological metagenomes</taxon>
    </lineage>
</organism>
<dbReference type="AlphaFoldDB" id="X1G3T5"/>
<gene>
    <name evidence="1" type="ORF">S03H2_29960</name>
</gene>
<protein>
    <submittedName>
        <fullName evidence="1">Uncharacterized protein</fullName>
    </submittedName>
</protein>
<name>X1G3T5_9ZZZZ</name>
<proteinExistence type="predicted"/>
<dbReference type="EMBL" id="BARU01018106">
    <property type="protein sequence ID" value="GAH52561.1"/>
    <property type="molecule type" value="Genomic_DNA"/>
</dbReference>
<accession>X1G3T5</accession>